<gene>
    <name evidence="3" type="ORF">FZC84_03560</name>
</gene>
<name>A0A5D4MHX8_9BACI</name>
<feature type="domain" description="LysM" evidence="2">
    <location>
        <begin position="209"/>
        <end position="252"/>
    </location>
</feature>
<dbReference type="Gene3D" id="3.10.350.10">
    <property type="entry name" value="LysM domain"/>
    <property type="match status" value="2"/>
</dbReference>
<evidence type="ECO:0000259" key="2">
    <source>
        <dbReference type="PROSITE" id="PS51782"/>
    </source>
</evidence>
<reference evidence="3 4" key="1">
    <citation type="submission" date="2019-08" db="EMBL/GenBank/DDBJ databases">
        <title>Bacillus genomes from the desert of Cuatro Cienegas, Coahuila.</title>
        <authorList>
            <person name="Olmedo-Alvarez G."/>
        </authorList>
    </citation>
    <scope>NUCLEOTIDE SEQUENCE [LARGE SCALE GENOMIC DNA]</scope>
    <source>
        <strain evidence="3 4">CH128b_4D</strain>
    </source>
</reference>
<accession>A0A5D4MHX8</accession>
<evidence type="ECO:0000313" key="4">
    <source>
        <dbReference type="Proteomes" id="UP000325182"/>
    </source>
</evidence>
<dbReference type="SUPFAM" id="SSF54106">
    <property type="entry name" value="LysM domain"/>
    <property type="match status" value="2"/>
</dbReference>
<dbReference type="SUPFAM" id="SSF51261">
    <property type="entry name" value="Duplicated hybrid motif"/>
    <property type="match status" value="1"/>
</dbReference>
<dbReference type="Pfam" id="PF01476">
    <property type="entry name" value="LysM"/>
    <property type="match status" value="2"/>
</dbReference>
<feature type="signal peptide" evidence="1">
    <location>
        <begin position="1"/>
        <end position="31"/>
    </location>
</feature>
<dbReference type="RefSeq" id="WP_148953001.1">
    <property type="nucleotide sequence ID" value="NZ_VTEG01000002.1"/>
</dbReference>
<dbReference type="PANTHER" id="PTHR21666">
    <property type="entry name" value="PEPTIDASE-RELATED"/>
    <property type="match status" value="1"/>
</dbReference>
<protein>
    <submittedName>
        <fullName evidence="3">Peptidoglycan DD-metalloendopeptidase family protein</fullName>
    </submittedName>
</protein>
<dbReference type="InterPro" id="IPR050570">
    <property type="entry name" value="Cell_wall_metabolism_enzyme"/>
</dbReference>
<keyword evidence="1" id="KW-0732">Signal</keyword>
<dbReference type="CDD" id="cd00118">
    <property type="entry name" value="LysM"/>
    <property type="match status" value="2"/>
</dbReference>
<dbReference type="InterPro" id="IPR036779">
    <property type="entry name" value="LysM_dom_sf"/>
</dbReference>
<dbReference type="InterPro" id="IPR016047">
    <property type="entry name" value="M23ase_b-sheet_dom"/>
</dbReference>
<feature type="domain" description="LysM" evidence="2">
    <location>
        <begin position="258"/>
        <end position="302"/>
    </location>
</feature>
<sequence length="305" mass="33518">MVVDYIRRILIVSLLALCVSLLFWSGSAAHAEQSGISTWVFPVDGYITDHYGTRGGHHKGMDIGGEHGSPVYSVDEGVVSKSYYSSSYGHVVFVKHPNGYETVYGHLNERAVSEGQAVSKGEEIGTMGNTGRSTGTHLHFEVHNGDWTEHKDHAIDPYLVFGEGETGQTVFSKKHDPYQIREVAMKIPQLEALQPASSSKDTHNSVENKIHTVTKGETLWGIASAHGVDTSVIMTQNGLDDSTIIIGQQLVIPSAKESVHRVKPGETLYGIAELYDITVDDLLVWNEVRKNDPIIPSQELIVNRE</sequence>
<evidence type="ECO:0000256" key="1">
    <source>
        <dbReference type="SAM" id="SignalP"/>
    </source>
</evidence>
<comment type="caution">
    <text evidence="3">The sequence shown here is derived from an EMBL/GenBank/DDBJ whole genome shotgun (WGS) entry which is preliminary data.</text>
</comment>
<dbReference type="PROSITE" id="PS51782">
    <property type="entry name" value="LYSM"/>
    <property type="match status" value="2"/>
</dbReference>
<dbReference type="PANTHER" id="PTHR21666:SF270">
    <property type="entry name" value="MUREIN HYDROLASE ACTIVATOR ENVC"/>
    <property type="match status" value="1"/>
</dbReference>
<dbReference type="SMART" id="SM00257">
    <property type="entry name" value="LysM"/>
    <property type="match status" value="2"/>
</dbReference>
<proteinExistence type="predicted"/>
<dbReference type="Pfam" id="PF01551">
    <property type="entry name" value="Peptidase_M23"/>
    <property type="match status" value="1"/>
</dbReference>
<dbReference type="AlphaFoldDB" id="A0A5D4MHX8"/>
<dbReference type="InterPro" id="IPR011055">
    <property type="entry name" value="Dup_hybrid_motif"/>
</dbReference>
<dbReference type="Proteomes" id="UP000325182">
    <property type="component" value="Unassembled WGS sequence"/>
</dbReference>
<feature type="chain" id="PRO_5022761729" evidence="1">
    <location>
        <begin position="32"/>
        <end position="305"/>
    </location>
</feature>
<evidence type="ECO:0000313" key="3">
    <source>
        <dbReference type="EMBL" id="TYS00586.1"/>
    </source>
</evidence>
<dbReference type="EMBL" id="VTEG01000002">
    <property type="protein sequence ID" value="TYS00586.1"/>
    <property type="molecule type" value="Genomic_DNA"/>
</dbReference>
<dbReference type="Gene3D" id="2.70.70.10">
    <property type="entry name" value="Glucose Permease (Domain IIA)"/>
    <property type="match status" value="1"/>
</dbReference>
<organism evidence="3 4">
    <name type="scientific">Rossellomorea vietnamensis</name>
    <dbReference type="NCBI Taxonomy" id="218284"/>
    <lineage>
        <taxon>Bacteria</taxon>
        <taxon>Bacillati</taxon>
        <taxon>Bacillota</taxon>
        <taxon>Bacilli</taxon>
        <taxon>Bacillales</taxon>
        <taxon>Bacillaceae</taxon>
        <taxon>Rossellomorea</taxon>
    </lineage>
</organism>
<dbReference type="InterPro" id="IPR018392">
    <property type="entry name" value="LysM"/>
</dbReference>
<dbReference type="GO" id="GO:0004222">
    <property type="term" value="F:metalloendopeptidase activity"/>
    <property type="evidence" value="ECO:0007669"/>
    <property type="project" value="TreeGrafter"/>
</dbReference>
<dbReference type="CDD" id="cd12797">
    <property type="entry name" value="M23_peptidase"/>
    <property type="match status" value="1"/>
</dbReference>